<dbReference type="GeneID" id="19181544"/>
<feature type="compositionally biased region" description="Basic residues" evidence="1">
    <location>
        <begin position="269"/>
        <end position="278"/>
    </location>
</feature>
<name>W9VUC6_9EURO</name>
<protein>
    <submittedName>
        <fullName evidence="2">Uncharacterized protein</fullName>
    </submittedName>
</protein>
<evidence type="ECO:0000313" key="3">
    <source>
        <dbReference type="Proteomes" id="UP000019473"/>
    </source>
</evidence>
<organism evidence="2 3">
    <name type="scientific">Cladophialophora yegresii CBS 114405</name>
    <dbReference type="NCBI Taxonomy" id="1182544"/>
    <lineage>
        <taxon>Eukaryota</taxon>
        <taxon>Fungi</taxon>
        <taxon>Dikarya</taxon>
        <taxon>Ascomycota</taxon>
        <taxon>Pezizomycotina</taxon>
        <taxon>Eurotiomycetes</taxon>
        <taxon>Chaetothyriomycetidae</taxon>
        <taxon>Chaetothyriales</taxon>
        <taxon>Herpotrichiellaceae</taxon>
        <taxon>Cladophialophora</taxon>
    </lineage>
</organism>
<reference evidence="2 3" key="1">
    <citation type="submission" date="2013-03" db="EMBL/GenBank/DDBJ databases">
        <title>The Genome Sequence of Cladophialophora yegresii CBS 114405.</title>
        <authorList>
            <consortium name="The Broad Institute Genomics Platform"/>
            <person name="Cuomo C."/>
            <person name="de Hoog S."/>
            <person name="Gorbushina A."/>
            <person name="Walker B."/>
            <person name="Young S.K."/>
            <person name="Zeng Q."/>
            <person name="Gargeya S."/>
            <person name="Fitzgerald M."/>
            <person name="Haas B."/>
            <person name="Abouelleil A."/>
            <person name="Allen A.W."/>
            <person name="Alvarado L."/>
            <person name="Arachchi H.M."/>
            <person name="Berlin A.M."/>
            <person name="Chapman S.B."/>
            <person name="Gainer-Dewar J."/>
            <person name="Goldberg J."/>
            <person name="Griggs A."/>
            <person name="Gujja S."/>
            <person name="Hansen M."/>
            <person name="Howarth C."/>
            <person name="Imamovic A."/>
            <person name="Ireland A."/>
            <person name="Larimer J."/>
            <person name="McCowan C."/>
            <person name="Murphy C."/>
            <person name="Pearson M."/>
            <person name="Poon T.W."/>
            <person name="Priest M."/>
            <person name="Roberts A."/>
            <person name="Saif S."/>
            <person name="Shea T."/>
            <person name="Sisk P."/>
            <person name="Sykes S."/>
            <person name="Wortman J."/>
            <person name="Nusbaum C."/>
            <person name="Birren B."/>
        </authorList>
    </citation>
    <scope>NUCLEOTIDE SEQUENCE [LARGE SCALE GENOMIC DNA]</scope>
    <source>
        <strain evidence="2 3">CBS 114405</strain>
    </source>
</reference>
<keyword evidence="3" id="KW-1185">Reference proteome</keyword>
<dbReference type="VEuPathDB" id="FungiDB:A1O7_06969"/>
<feature type="region of interest" description="Disordered" evidence="1">
    <location>
        <begin position="255"/>
        <end position="282"/>
    </location>
</feature>
<dbReference type="EMBL" id="AMGW01000005">
    <property type="protein sequence ID" value="EXJ56625.1"/>
    <property type="molecule type" value="Genomic_DNA"/>
</dbReference>
<evidence type="ECO:0000313" key="2">
    <source>
        <dbReference type="EMBL" id="EXJ56625.1"/>
    </source>
</evidence>
<dbReference type="Proteomes" id="UP000019473">
    <property type="component" value="Unassembled WGS sequence"/>
</dbReference>
<gene>
    <name evidence="2" type="ORF">A1O7_06969</name>
</gene>
<proteinExistence type="predicted"/>
<sequence length="372" mass="41207">MSDHFSYAPVSHGPGGFDNCLPADVLADSAGFLLENDVFGTIPDTVEHSLDSVTMPSQHRPPSFGDFWNLDMLGDSASALSSNDVSAAVPSTHARSDPITMTTGNPATGTTLSATSFAPSISDWQGVTLMPDASFNIFPECDMTRDRDPISPFYLHPPDRDNDRLHGCTGRPPRNTCQLDAPLAPNTASEDVSKPFVPHAISTMTTSPRVKPFPSTSPVLEMNITRTDPPWYTAPRQPPCPVQQPFSLPSSISADGVATREDEMSQLHPRVKRRQPRRTSKEDRVALCASHRKRELRVRKRLNMDYTIPKQRSVHIEAIRRFLDQPSAQSTCDCGGRQITNQVWGALEELRSQYQQLETWRVAYEDALESGY</sequence>
<comment type="caution">
    <text evidence="2">The sequence shown here is derived from an EMBL/GenBank/DDBJ whole genome shotgun (WGS) entry which is preliminary data.</text>
</comment>
<dbReference type="HOGENOM" id="CLU_743951_0_0_1"/>
<accession>W9VUC6</accession>
<evidence type="ECO:0000256" key="1">
    <source>
        <dbReference type="SAM" id="MobiDB-lite"/>
    </source>
</evidence>
<dbReference type="AlphaFoldDB" id="W9VUC6"/>
<dbReference type="RefSeq" id="XP_007759159.1">
    <property type="nucleotide sequence ID" value="XM_007760969.1"/>
</dbReference>